<name>G0W5T0_NAUDC</name>
<accession>G0W5T0</accession>
<dbReference type="RefSeq" id="XP_003668384.1">
    <property type="nucleotide sequence ID" value="XM_003668336.1"/>
</dbReference>
<evidence type="ECO:0000256" key="1">
    <source>
        <dbReference type="ARBA" id="ARBA00006347"/>
    </source>
</evidence>
<dbReference type="GO" id="GO:0003756">
    <property type="term" value="F:protein disulfide isomerase activity"/>
    <property type="evidence" value="ECO:0007669"/>
    <property type="project" value="EnsemblFungi"/>
</dbReference>
<keyword evidence="3" id="KW-1133">Transmembrane helix</keyword>
<reference evidence="6 7" key="1">
    <citation type="journal article" date="2011" name="Proc. Natl. Acad. Sci. U.S.A.">
        <title>Evolutionary erosion of yeast sex chromosomes by mating-type switching accidents.</title>
        <authorList>
            <person name="Gordon J.L."/>
            <person name="Armisen D."/>
            <person name="Proux-Wera E."/>
            <person name="Oheigeartaigh S.S."/>
            <person name="Byrne K.P."/>
            <person name="Wolfe K.H."/>
        </authorList>
    </citation>
    <scope>NUCLEOTIDE SEQUENCE [LARGE SCALE GENOMIC DNA]</scope>
    <source>
        <strain evidence="7">ATCC 10597 / BCRC 20456 / CBS 421 / NBRC 0211 / NRRL Y-12639</strain>
    </source>
</reference>
<dbReference type="GO" id="GO:0051082">
    <property type="term" value="F:unfolded protein binding"/>
    <property type="evidence" value="ECO:0007669"/>
    <property type="project" value="EnsemblFungi"/>
</dbReference>
<dbReference type="KEGG" id="ndi:NDAI_0B01070"/>
<feature type="disulfide bond" evidence="8">
    <location>
        <begin position="199"/>
        <end position="202"/>
    </location>
</feature>
<keyword evidence="8" id="KW-0002">3D-structure</keyword>
<dbReference type="PANTHER" id="PTHR45672">
    <property type="entry name" value="PROTEIN DISULFIDE-ISOMERASE C17H9.14C-RELATED"/>
    <property type="match status" value="1"/>
</dbReference>
<evidence type="ECO:0000313" key="6">
    <source>
        <dbReference type="EMBL" id="CCD23141.1"/>
    </source>
</evidence>
<dbReference type="GO" id="GO:0019153">
    <property type="term" value="F:protein-disulfide reductase (glutathione) activity"/>
    <property type="evidence" value="ECO:0007669"/>
    <property type="project" value="EnsemblFungi"/>
</dbReference>
<evidence type="ECO:0007829" key="8">
    <source>
        <dbReference type="PDB" id="4TVE"/>
    </source>
</evidence>
<dbReference type="BRENDA" id="5.3.4.1">
    <property type="organism ID" value="16134"/>
</dbReference>
<dbReference type="EvolutionaryTrace" id="G0W5T0"/>
<feature type="signal peptide" evidence="4">
    <location>
        <begin position="1"/>
        <end position="27"/>
    </location>
</feature>
<keyword evidence="3" id="KW-0812">Transmembrane</keyword>
<dbReference type="PDB" id="4TVE">
    <property type="method" value="X-ray"/>
    <property type="resolution" value="1.80 A"/>
    <property type="chains" value="A=32-294"/>
</dbReference>
<feature type="domain" description="Thioredoxin" evidence="5">
    <location>
        <begin position="25"/>
        <end position="143"/>
    </location>
</feature>
<dbReference type="Proteomes" id="UP000000689">
    <property type="component" value="Chromosome 2"/>
</dbReference>
<dbReference type="PANTHER" id="PTHR45672:SF3">
    <property type="entry name" value="THIOREDOXIN DOMAIN-CONTAINING PROTEIN 5"/>
    <property type="match status" value="1"/>
</dbReference>
<dbReference type="EMBL" id="HE580268">
    <property type="protein sequence ID" value="CCD23141.1"/>
    <property type="molecule type" value="Genomic_DNA"/>
</dbReference>
<comment type="similarity">
    <text evidence="1">Belongs to the protein disulfide isomerase family.</text>
</comment>
<feature type="chain" id="PRO_5003410778" description="Thioredoxin domain-containing protein" evidence="4">
    <location>
        <begin position="28"/>
        <end position="695"/>
    </location>
</feature>
<feature type="disulfide bond" evidence="8">
    <location>
        <begin position="95"/>
        <end position="102"/>
    </location>
</feature>
<feature type="transmembrane region" description="Helical" evidence="3">
    <location>
        <begin position="640"/>
        <end position="660"/>
    </location>
</feature>
<dbReference type="STRING" id="1071378.G0W5T0"/>
<dbReference type="InterPro" id="IPR013766">
    <property type="entry name" value="Thioredoxin_domain"/>
</dbReference>
<dbReference type="HOGENOM" id="CLU_024937_0_0_1"/>
<dbReference type="eggNOG" id="KOG0191">
    <property type="taxonomic scope" value="Eukaryota"/>
</dbReference>
<gene>
    <name evidence="6" type="primary">NDAI0B01070</name>
    <name evidence="6" type="ordered locus">NDAI_0B01070</name>
</gene>
<protein>
    <recommendedName>
        <fullName evidence="5">Thioredoxin domain-containing protein</fullName>
    </recommendedName>
</protein>
<sequence>MTCLKHIQLLLCFSITLILQGTQVAASDDKHPEGFPKPLTGSTFDNEMKNGLHIVEFFSPYCHHCKSLAPIWEKTWESFHEEGSKLNITLSQVNCVEDGDLCSKENIEYFPYIKLYGPSGFIKNYDGARKEEAFIKFARKEALDPLNVDISHVESQSILLSKLEFAKYLAGKGKDPILISFWPTNEMKNSDDRIAFENCADCTTFQRAWKMLSKNLLADGVLTGHMNCEENPLICNELGFGELSKIKNHRSDRVPRVALVLPNRATNNLFIFKGDIASPLSQYQDFATRTYANSIAPEINKDDVISIINTEVMNMEGRPGPKMHLVFNYDAKITFSEDFDILEYLIEPLSKIPNLYLYKSKEDLKSLTHTSFEEMYKMINYNETEPEKVLDENQFALNTITQFPTFFLFKDGDKIPHVFPGYSTTEMRNVETIMNWVKEFAIPMITEVNEDNFWDLMNSQHERYSDIAILLIDSARMKESVNSVNNLVTGNYDYEHVRMSQMFQWIMGERNDKLEYVQKLKNKKAQSAKIVAALRKEIPHKDDRSVILTYLDIYKNKNTLSKLGFDCTVPQKSGNVIIVDRSKSSFFEVNRDGKPLTDNPYDIREILTTLNFPQSSFSKFVNHGRRINSPYSRQLRHLDFIHSYGIFGYIMLAVVVTMIYKSKSLVHIYRSKRKYQAKRDTRGLLGWSDKKEFQD</sequence>
<evidence type="ECO:0000313" key="7">
    <source>
        <dbReference type="Proteomes" id="UP000000689"/>
    </source>
</evidence>
<reference evidence="8" key="2">
    <citation type="journal article" date="2014" name="PLoS ONE">
        <title>The Eps1p protein disulfide isomerase conserves classic thioredoxin superfamily amino acid motifs but not their functional geometries.</title>
        <authorList>
            <person name="Biran S."/>
            <person name="Gat Y."/>
            <person name="Fass D."/>
        </authorList>
    </citation>
    <scope>X-RAY CRYSTALLOGRAPHY (1.80 ANGSTROMS) OF 32-294</scope>
    <scope>DISULFIDE BONDS</scope>
</reference>
<dbReference type="SUPFAM" id="SSF52833">
    <property type="entry name" value="Thioredoxin-like"/>
    <property type="match status" value="2"/>
</dbReference>
<dbReference type="CDD" id="cd02961">
    <property type="entry name" value="PDI_a_family"/>
    <property type="match status" value="1"/>
</dbReference>
<keyword evidence="2 4" id="KW-0732">Signal</keyword>
<evidence type="ECO:0000259" key="5">
    <source>
        <dbReference type="PROSITE" id="PS51352"/>
    </source>
</evidence>
<dbReference type="InterPro" id="IPR051063">
    <property type="entry name" value="PDI"/>
</dbReference>
<evidence type="ECO:0000256" key="2">
    <source>
        <dbReference type="ARBA" id="ARBA00022729"/>
    </source>
</evidence>
<dbReference type="PROSITE" id="PS51352">
    <property type="entry name" value="THIOREDOXIN_2"/>
    <property type="match status" value="1"/>
</dbReference>
<evidence type="ECO:0000256" key="3">
    <source>
        <dbReference type="SAM" id="Phobius"/>
    </source>
</evidence>
<dbReference type="PDBsum" id="4TVE"/>
<dbReference type="GO" id="GO:0005789">
    <property type="term" value="C:endoplasmic reticulum membrane"/>
    <property type="evidence" value="ECO:0007669"/>
    <property type="project" value="EnsemblFungi"/>
</dbReference>
<dbReference type="InterPro" id="IPR036249">
    <property type="entry name" value="Thioredoxin-like_sf"/>
</dbReference>
<organism evidence="6 7">
    <name type="scientific">Naumovozyma dairenensis (strain ATCC 10597 / BCRC 20456 / CBS 421 / NBRC 0211 / NRRL Y-12639)</name>
    <name type="common">Saccharomyces dairenensis</name>
    <dbReference type="NCBI Taxonomy" id="1071378"/>
    <lineage>
        <taxon>Eukaryota</taxon>
        <taxon>Fungi</taxon>
        <taxon>Dikarya</taxon>
        <taxon>Ascomycota</taxon>
        <taxon>Saccharomycotina</taxon>
        <taxon>Saccharomycetes</taxon>
        <taxon>Saccharomycetales</taxon>
        <taxon>Saccharomycetaceae</taxon>
        <taxon>Naumovozyma</taxon>
    </lineage>
</organism>
<dbReference type="GeneID" id="11498112"/>
<feature type="disulfide bond" evidence="8">
    <location>
        <begin position="228"/>
        <end position="235"/>
    </location>
</feature>
<dbReference type="GO" id="GO:0006621">
    <property type="term" value="P:protein retention in ER lumen"/>
    <property type="evidence" value="ECO:0007669"/>
    <property type="project" value="EnsemblFungi"/>
</dbReference>
<dbReference type="Pfam" id="PF00085">
    <property type="entry name" value="Thioredoxin"/>
    <property type="match status" value="1"/>
</dbReference>
<feature type="disulfide bond" evidence="8">
    <location>
        <begin position="62"/>
        <end position="65"/>
    </location>
</feature>
<dbReference type="OrthoDB" id="72053at2759"/>
<proteinExistence type="evidence at protein level"/>
<evidence type="ECO:0000256" key="4">
    <source>
        <dbReference type="SAM" id="SignalP"/>
    </source>
</evidence>
<dbReference type="SMR" id="G0W5T0"/>
<dbReference type="Gene3D" id="3.40.30.10">
    <property type="entry name" value="Glutaredoxin"/>
    <property type="match status" value="2"/>
</dbReference>
<dbReference type="OMA" id="RQVNCVE"/>
<keyword evidence="7" id="KW-1185">Reference proteome</keyword>
<dbReference type="AlphaFoldDB" id="G0W5T0"/>
<dbReference type="GO" id="GO:0036503">
    <property type="term" value="P:ERAD pathway"/>
    <property type="evidence" value="ECO:0007669"/>
    <property type="project" value="EnsemblFungi"/>
</dbReference>
<keyword evidence="3" id="KW-0472">Membrane</keyword>
<dbReference type="GO" id="GO:0006457">
    <property type="term" value="P:protein folding"/>
    <property type="evidence" value="ECO:0007669"/>
    <property type="project" value="TreeGrafter"/>
</dbReference>